<dbReference type="InterPro" id="IPR029020">
    <property type="entry name" value="Ammonium/urea_transptr"/>
</dbReference>
<dbReference type="EMBL" id="CP045809">
    <property type="protein sequence ID" value="QHN33709.1"/>
    <property type="molecule type" value="Genomic_DNA"/>
</dbReference>
<feature type="domain" description="Ammonium transporter AmtB-like" evidence="10">
    <location>
        <begin position="12"/>
        <end position="413"/>
    </location>
</feature>
<dbReference type="PROSITE" id="PS01219">
    <property type="entry name" value="AMMONIUM_TRANSP"/>
    <property type="match status" value="1"/>
</dbReference>
<feature type="transmembrane region" description="Helical" evidence="9">
    <location>
        <begin position="322"/>
        <end position="341"/>
    </location>
</feature>
<dbReference type="PANTHER" id="PTHR43029">
    <property type="entry name" value="AMMONIUM TRANSPORTER MEP2"/>
    <property type="match status" value="1"/>
</dbReference>
<evidence type="ECO:0000256" key="9">
    <source>
        <dbReference type="RuleBase" id="RU362002"/>
    </source>
</evidence>
<evidence type="ECO:0000313" key="12">
    <source>
        <dbReference type="Proteomes" id="UP001059836"/>
    </source>
</evidence>
<evidence type="ECO:0000256" key="2">
    <source>
        <dbReference type="ARBA" id="ARBA00005887"/>
    </source>
</evidence>
<dbReference type="RefSeq" id="WP_213246000.1">
    <property type="nucleotide sequence ID" value="NZ_CP045806.1"/>
</dbReference>
<evidence type="ECO:0000313" key="11">
    <source>
        <dbReference type="EMBL" id="QHN33709.1"/>
    </source>
</evidence>
<dbReference type="Pfam" id="PF00909">
    <property type="entry name" value="Ammonium_transp"/>
    <property type="match status" value="1"/>
</dbReference>
<comment type="subcellular location">
    <subcellularLocation>
        <location evidence="9">Cell membrane</location>
        <topology evidence="9">Multi-pass membrane protein</topology>
    </subcellularLocation>
    <subcellularLocation>
        <location evidence="1">Membrane</location>
        <topology evidence="1">Multi-pass membrane protein</topology>
    </subcellularLocation>
</comment>
<sequence length="446" mass="46153">MDPVIAANGDLAWMLAAFALVLLMFPGLAFYYGGMVGARNVLNVMTMVLSTLGITSVLYVLYGYGLVSGDSIGGGFIGNPVDYLGLQGFQADDGSGTTQGVYFAAWFILFAAITIAIVASGAAGRMKFTAWLVFAPIWLTLVYFPLAHWVFSADGEDGFQGGFLLNDIKIHDYAGGTAVHMNSGVAALALAVAIGARKRRVERPHNVPMALLGGGILWFGWFGFNGSCALGANFLAQFVILNTLLAGSAGMIGFCIIERFREGHVTSLGLMTGAIAGLVGITPSANAMSPLGALGVGVLAGAAVAFLLSLKGKVKVDDALDAFAVHGVGGIVGTFCIVLFASESAPAGVRGVLLGGDWEILWRELAGILITCTFSFVMTYLIAKAIDKTMGLRVDDDTEMGGLDPVIHAESAYEIPAAGVGHGGLTSASANKLATMGAEPEKAATT</sequence>
<reference evidence="11" key="1">
    <citation type="journal article" date="2021" name="Nat. Microbiol.">
        <title>Cocultivation of an ultrasmall environmental parasitic bacterium with lytic ability against bacteria associated with wastewater foams.</title>
        <authorList>
            <person name="Batinovic S."/>
            <person name="Rose J.J.A."/>
            <person name="Ratcliffe J."/>
            <person name="Seviour R.J."/>
            <person name="Petrovski S."/>
        </authorList>
    </citation>
    <scope>NUCLEOTIDE SEQUENCE</scope>
    <source>
        <strain evidence="11">CON9</strain>
    </source>
</reference>
<feature type="transmembrane region" description="Helical" evidence="9">
    <location>
        <begin position="173"/>
        <end position="195"/>
    </location>
</feature>
<keyword evidence="5 9" id="KW-1133">Transmembrane helix</keyword>
<feature type="transmembrane region" description="Helical" evidence="9">
    <location>
        <begin position="236"/>
        <end position="256"/>
    </location>
</feature>
<feature type="transmembrane region" description="Helical" evidence="9">
    <location>
        <begin position="130"/>
        <end position="153"/>
    </location>
</feature>
<feature type="transmembrane region" description="Helical" evidence="9">
    <location>
        <begin position="291"/>
        <end position="310"/>
    </location>
</feature>
<comment type="similarity">
    <text evidence="2 9">Belongs to the ammonia transporter channel (TC 1.A.11.2) family.</text>
</comment>
<accession>A0ABX6ID00</accession>
<feature type="transmembrane region" description="Helical" evidence="9">
    <location>
        <begin position="361"/>
        <end position="383"/>
    </location>
</feature>
<feature type="transmembrane region" description="Helical" evidence="9">
    <location>
        <begin position="268"/>
        <end position="285"/>
    </location>
</feature>
<feature type="transmembrane region" description="Helical" evidence="9">
    <location>
        <begin position="207"/>
        <end position="224"/>
    </location>
</feature>
<dbReference type="PANTHER" id="PTHR43029:SF10">
    <property type="entry name" value="AMMONIUM TRANSPORTER MEP2"/>
    <property type="match status" value="1"/>
</dbReference>
<dbReference type="InterPro" id="IPR001905">
    <property type="entry name" value="Ammonium_transpt"/>
</dbReference>
<dbReference type="Gene3D" id="1.10.3430.10">
    <property type="entry name" value="Ammonium transporter AmtB like domains"/>
    <property type="match status" value="1"/>
</dbReference>
<dbReference type="InterPro" id="IPR018047">
    <property type="entry name" value="Ammonium_transpt_CS"/>
</dbReference>
<proteinExistence type="inferred from homology"/>
<name>A0ABX6ID00_9ACTN</name>
<keyword evidence="3 9" id="KW-0813">Transport</keyword>
<evidence type="ECO:0000256" key="4">
    <source>
        <dbReference type="ARBA" id="ARBA00022692"/>
    </source>
</evidence>
<keyword evidence="7 9" id="KW-0924">Ammonia transport</keyword>
<keyword evidence="6 9" id="KW-0472">Membrane</keyword>
<dbReference type="InterPro" id="IPR024041">
    <property type="entry name" value="NH4_transpt_AmtB-like_dom"/>
</dbReference>
<organism evidence="11 12">
    <name type="scientific">Gordonia pseudamarae</name>
    <dbReference type="NCBI Taxonomy" id="2831662"/>
    <lineage>
        <taxon>Bacteria</taxon>
        <taxon>Bacillati</taxon>
        <taxon>Actinomycetota</taxon>
        <taxon>Actinomycetes</taxon>
        <taxon>Mycobacteriales</taxon>
        <taxon>Gordoniaceae</taxon>
        <taxon>Gordonia</taxon>
    </lineage>
</organism>
<protein>
    <recommendedName>
        <fullName evidence="8 9">Ammonium transporter</fullName>
    </recommendedName>
</protein>
<evidence type="ECO:0000256" key="7">
    <source>
        <dbReference type="ARBA" id="ARBA00023177"/>
    </source>
</evidence>
<keyword evidence="4 9" id="KW-0812">Transmembrane</keyword>
<keyword evidence="12" id="KW-1185">Reference proteome</keyword>
<feature type="transmembrane region" description="Helical" evidence="9">
    <location>
        <begin position="12"/>
        <end position="34"/>
    </location>
</feature>
<dbReference type="Proteomes" id="UP001059836">
    <property type="component" value="Chromosome"/>
</dbReference>
<evidence type="ECO:0000256" key="8">
    <source>
        <dbReference type="ARBA" id="ARBA00050025"/>
    </source>
</evidence>
<dbReference type="SUPFAM" id="SSF111352">
    <property type="entry name" value="Ammonium transporter"/>
    <property type="match status" value="1"/>
</dbReference>
<evidence type="ECO:0000256" key="5">
    <source>
        <dbReference type="ARBA" id="ARBA00022989"/>
    </source>
</evidence>
<feature type="transmembrane region" description="Helical" evidence="9">
    <location>
        <begin position="41"/>
        <end position="62"/>
    </location>
</feature>
<evidence type="ECO:0000256" key="6">
    <source>
        <dbReference type="ARBA" id="ARBA00023136"/>
    </source>
</evidence>
<evidence type="ECO:0000256" key="1">
    <source>
        <dbReference type="ARBA" id="ARBA00004141"/>
    </source>
</evidence>
<evidence type="ECO:0000256" key="3">
    <source>
        <dbReference type="ARBA" id="ARBA00022448"/>
    </source>
</evidence>
<feature type="transmembrane region" description="Helical" evidence="9">
    <location>
        <begin position="101"/>
        <end position="123"/>
    </location>
</feature>
<gene>
    <name evidence="11" type="primary">amt</name>
    <name evidence="11" type="ORF">GII31_01100</name>
</gene>
<dbReference type="NCBIfam" id="TIGR00836">
    <property type="entry name" value="amt"/>
    <property type="match status" value="1"/>
</dbReference>
<evidence type="ECO:0000259" key="10">
    <source>
        <dbReference type="Pfam" id="PF00909"/>
    </source>
</evidence>